<dbReference type="Proteomes" id="UP000297245">
    <property type="component" value="Unassembled WGS sequence"/>
</dbReference>
<gene>
    <name evidence="1" type="ORF">K435DRAFT_914113</name>
</gene>
<protein>
    <submittedName>
        <fullName evidence="1">Uncharacterized protein</fullName>
    </submittedName>
</protein>
<dbReference type="AlphaFoldDB" id="A0A4S8MLP3"/>
<reference evidence="1 2" key="1">
    <citation type="journal article" date="2019" name="Nat. Ecol. Evol.">
        <title>Megaphylogeny resolves global patterns of mushroom evolution.</title>
        <authorList>
            <person name="Varga T."/>
            <person name="Krizsan K."/>
            <person name="Foldi C."/>
            <person name="Dima B."/>
            <person name="Sanchez-Garcia M."/>
            <person name="Sanchez-Ramirez S."/>
            <person name="Szollosi G.J."/>
            <person name="Szarkandi J.G."/>
            <person name="Papp V."/>
            <person name="Albert L."/>
            <person name="Andreopoulos W."/>
            <person name="Angelini C."/>
            <person name="Antonin V."/>
            <person name="Barry K.W."/>
            <person name="Bougher N.L."/>
            <person name="Buchanan P."/>
            <person name="Buyck B."/>
            <person name="Bense V."/>
            <person name="Catcheside P."/>
            <person name="Chovatia M."/>
            <person name="Cooper J."/>
            <person name="Damon W."/>
            <person name="Desjardin D."/>
            <person name="Finy P."/>
            <person name="Geml J."/>
            <person name="Haridas S."/>
            <person name="Hughes K."/>
            <person name="Justo A."/>
            <person name="Karasinski D."/>
            <person name="Kautmanova I."/>
            <person name="Kiss B."/>
            <person name="Kocsube S."/>
            <person name="Kotiranta H."/>
            <person name="LaButti K.M."/>
            <person name="Lechner B.E."/>
            <person name="Liimatainen K."/>
            <person name="Lipzen A."/>
            <person name="Lukacs Z."/>
            <person name="Mihaltcheva S."/>
            <person name="Morgado L.N."/>
            <person name="Niskanen T."/>
            <person name="Noordeloos M.E."/>
            <person name="Ohm R.A."/>
            <person name="Ortiz-Santana B."/>
            <person name="Ovrebo C."/>
            <person name="Racz N."/>
            <person name="Riley R."/>
            <person name="Savchenko A."/>
            <person name="Shiryaev A."/>
            <person name="Soop K."/>
            <person name="Spirin V."/>
            <person name="Szebenyi C."/>
            <person name="Tomsovsky M."/>
            <person name="Tulloss R.E."/>
            <person name="Uehling J."/>
            <person name="Grigoriev I.V."/>
            <person name="Vagvolgyi C."/>
            <person name="Papp T."/>
            <person name="Martin F.M."/>
            <person name="Miettinen O."/>
            <person name="Hibbett D.S."/>
            <person name="Nagy L.G."/>
        </authorList>
    </citation>
    <scope>NUCLEOTIDE SEQUENCE [LARGE SCALE GENOMIC DNA]</scope>
    <source>
        <strain evidence="1 2">CBS 962.96</strain>
    </source>
</reference>
<proteinExistence type="predicted"/>
<dbReference type="EMBL" id="ML179067">
    <property type="protein sequence ID" value="THV03439.1"/>
    <property type="molecule type" value="Genomic_DNA"/>
</dbReference>
<keyword evidence="2" id="KW-1185">Reference proteome</keyword>
<feature type="non-terminal residue" evidence="1">
    <location>
        <position position="1"/>
    </location>
</feature>
<dbReference type="SUPFAM" id="SSF53098">
    <property type="entry name" value="Ribonuclease H-like"/>
    <property type="match status" value="1"/>
</dbReference>
<accession>A0A4S8MLP3</accession>
<name>A0A4S8MLP3_DENBC</name>
<sequence length="583" mass="65968">STLSHNFTEEGRQAAADAINFRIMLLICCDGLVPNVIDGDRWKDFVQFLCKGGPNHSYKPISSDAMARKIIPNEASLVRKRTLQALDKTRNLTITFDGNSIRKPQSVYTTHITDSNRNTYFWDGHEGTDKHHTADYVQEVIERTIEAVGGPSIVANINSDNTGNVRKARRNYAAKEPTVLNTRDAVHAIHNTIGEINSLPEFKPMLSTTSKVVQFLRKSNISNSIFRKDGKESGDRNRTRGLISMGKTRFATHWSTLNSLEPHLRPIQRLVETGHLEIKGNADVRGFFTDKAQVNDFEITMDQYLTIVGPFARSLWSLESTLANAADVYVFWLAIASTLKDIFASPDMKTRFSIGEDLIHSVIRVVNKRYKDFIDDSPTDIYFSAFYMDPCFSHSAILKSPTTGSTTTAPTIHLHPPSAAGFENDDSHGIIHPKAYDRAKKFLKTILQREVDALDRFGEKALLYDLMKKYMRKDSLVDAFKHQLNAFGCDQYPFRAGRSKDQDPLKWWEHLSRDDSADVLGTIAVKIFAILPNSMPDERTGSNFTWFNSPLRGNQTVGTLVNMIQVGQWYKFHVPRVNKISRR</sequence>
<dbReference type="OrthoDB" id="4951847at2759"/>
<organism evidence="1 2">
    <name type="scientific">Dendrothele bispora (strain CBS 962.96)</name>
    <dbReference type="NCBI Taxonomy" id="1314807"/>
    <lineage>
        <taxon>Eukaryota</taxon>
        <taxon>Fungi</taxon>
        <taxon>Dikarya</taxon>
        <taxon>Basidiomycota</taxon>
        <taxon>Agaricomycotina</taxon>
        <taxon>Agaricomycetes</taxon>
        <taxon>Agaricomycetidae</taxon>
        <taxon>Agaricales</taxon>
        <taxon>Agaricales incertae sedis</taxon>
        <taxon>Dendrothele</taxon>
    </lineage>
</organism>
<dbReference type="InterPro" id="IPR012337">
    <property type="entry name" value="RNaseH-like_sf"/>
</dbReference>
<evidence type="ECO:0000313" key="2">
    <source>
        <dbReference type="Proteomes" id="UP000297245"/>
    </source>
</evidence>
<evidence type="ECO:0000313" key="1">
    <source>
        <dbReference type="EMBL" id="THV03439.1"/>
    </source>
</evidence>